<accession>A0ABT3N9V1</accession>
<keyword evidence="3" id="KW-0238">DNA-binding</keyword>
<evidence type="ECO:0000256" key="3">
    <source>
        <dbReference type="ARBA" id="ARBA00023125"/>
    </source>
</evidence>
<dbReference type="PANTHER" id="PTHR30408:SF12">
    <property type="entry name" value="TYPE I RESTRICTION ENZYME MJAVIII SPECIFICITY SUBUNIT"/>
    <property type="match status" value="1"/>
</dbReference>
<reference evidence="6 7" key="1">
    <citation type="submission" date="2022-11" db="EMBL/GenBank/DDBJ databases">
        <title>Desulfobotulus tamanensis H1 sp. nov. - anaerobic, alkaliphilic, sulphate reducing bacterium isolated from terrestrial mud volcano.</title>
        <authorList>
            <person name="Frolova A."/>
            <person name="Merkel A.Y."/>
            <person name="Slobodkin A.I."/>
        </authorList>
    </citation>
    <scope>NUCLEOTIDE SEQUENCE [LARGE SCALE GENOMIC DNA]</scope>
    <source>
        <strain evidence="6 7">H1</strain>
    </source>
</reference>
<keyword evidence="2" id="KW-0680">Restriction system</keyword>
<name>A0ABT3N9V1_9BACT</name>
<keyword evidence="6" id="KW-0540">Nuclease</keyword>
<dbReference type="InterPro" id="IPR052021">
    <property type="entry name" value="Type-I_RS_S_subunit"/>
</dbReference>
<evidence type="ECO:0000256" key="1">
    <source>
        <dbReference type="ARBA" id="ARBA00010923"/>
    </source>
</evidence>
<dbReference type="Gene3D" id="3.90.220.20">
    <property type="entry name" value="DNA methylase specificity domains"/>
    <property type="match status" value="2"/>
</dbReference>
<evidence type="ECO:0000313" key="6">
    <source>
        <dbReference type="EMBL" id="MCW7754242.1"/>
    </source>
</evidence>
<dbReference type="Proteomes" id="UP001209681">
    <property type="component" value="Unassembled WGS sequence"/>
</dbReference>
<dbReference type="RefSeq" id="WP_265425162.1">
    <property type="nucleotide sequence ID" value="NZ_JAPFPW010000010.1"/>
</dbReference>
<dbReference type="PANTHER" id="PTHR30408">
    <property type="entry name" value="TYPE-1 RESTRICTION ENZYME ECOKI SPECIFICITY PROTEIN"/>
    <property type="match status" value="1"/>
</dbReference>
<keyword evidence="7" id="KW-1185">Reference proteome</keyword>
<keyword evidence="4" id="KW-0175">Coiled coil</keyword>
<dbReference type="InterPro" id="IPR044946">
    <property type="entry name" value="Restrct_endonuc_typeI_TRD_sf"/>
</dbReference>
<dbReference type="InterPro" id="IPR000055">
    <property type="entry name" value="Restrct_endonuc_typeI_TRD"/>
</dbReference>
<evidence type="ECO:0000256" key="4">
    <source>
        <dbReference type="SAM" id="Coils"/>
    </source>
</evidence>
<feature type="domain" description="Type I restriction modification DNA specificity" evidence="5">
    <location>
        <begin position="4"/>
        <end position="178"/>
    </location>
</feature>
<sequence>MKLPVSWQIKRLEKLVQFSSGGTPSKAKPEYWQGDIPWISAATMHQQEIVTSELHISEDGLKAGSKLAKENDLLLLVRGSMLWKKVPICICKRDVAFNQDVKALSINGKITPTYLLYWFLAHQRFLLNKVVGTGIGAGKFDLDELKALDIPLPPLPEQKAIADLLSTWDEAIEKTERLIQAKEKGFKRLLNDLIHQGRSNHTWKGYNLSDLCSLVSRKNGENNTNVLTSSAQNGLVSQLEYYNKSVSAENVTGYYLLNKGEFAYNRSSAKGYPYGATKRLDRYEKGVLSTLYLCFALKPNAPCESDFLLHLFESGAANRELRAVCQEGARSHGLLNITKSDFFGIKLFLPAQDQQKKIQSALNTAQEEIDLLKQLANKYKTQKRGLMQKMLTGEWRVKPEIVNQYMEA</sequence>
<dbReference type="Pfam" id="PF01420">
    <property type="entry name" value="Methylase_S"/>
    <property type="match status" value="1"/>
</dbReference>
<dbReference type="EMBL" id="JAPFPW010000010">
    <property type="protein sequence ID" value="MCW7754242.1"/>
    <property type="molecule type" value="Genomic_DNA"/>
</dbReference>
<proteinExistence type="inferred from homology"/>
<comment type="similarity">
    <text evidence="1">Belongs to the type-I restriction system S methylase family.</text>
</comment>
<dbReference type="Gene3D" id="1.10.287.1120">
    <property type="entry name" value="Bipartite methylase S protein"/>
    <property type="match status" value="1"/>
</dbReference>
<gene>
    <name evidence="6" type="ORF">OOT00_09610</name>
</gene>
<evidence type="ECO:0000259" key="5">
    <source>
        <dbReference type="Pfam" id="PF01420"/>
    </source>
</evidence>
<evidence type="ECO:0000313" key="7">
    <source>
        <dbReference type="Proteomes" id="UP001209681"/>
    </source>
</evidence>
<protein>
    <submittedName>
        <fullName evidence="6">Restriction endonuclease subunit S</fullName>
    </submittedName>
</protein>
<evidence type="ECO:0000256" key="2">
    <source>
        <dbReference type="ARBA" id="ARBA00022747"/>
    </source>
</evidence>
<dbReference type="CDD" id="cd17249">
    <property type="entry name" value="RMtype1_S_EcoR124I-TRD2-CR2_like"/>
    <property type="match status" value="1"/>
</dbReference>
<feature type="coiled-coil region" evidence="4">
    <location>
        <begin position="355"/>
        <end position="389"/>
    </location>
</feature>
<organism evidence="6 7">
    <name type="scientific">Desulfobotulus pelophilus</name>
    <dbReference type="NCBI Taxonomy" id="2823377"/>
    <lineage>
        <taxon>Bacteria</taxon>
        <taxon>Pseudomonadati</taxon>
        <taxon>Thermodesulfobacteriota</taxon>
        <taxon>Desulfobacteria</taxon>
        <taxon>Desulfobacterales</taxon>
        <taxon>Desulfobacteraceae</taxon>
        <taxon>Desulfobotulus</taxon>
    </lineage>
</organism>
<keyword evidence="6" id="KW-0378">Hydrolase</keyword>
<comment type="caution">
    <text evidence="6">The sequence shown here is derived from an EMBL/GenBank/DDBJ whole genome shotgun (WGS) entry which is preliminary data.</text>
</comment>
<dbReference type="SUPFAM" id="SSF116734">
    <property type="entry name" value="DNA methylase specificity domain"/>
    <property type="match status" value="2"/>
</dbReference>
<keyword evidence="6" id="KW-0255">Endonuclease</keyword>
<dbReference type="GO" id="GO:0004519">
    <property type="term" value="F:endonuclease activity"/>
    <property type="evidence" value="ECO:0007669"/>
    <property type="project" value="UniProtKB-KW"/>
</dbReference>